<keyword evidence="8" id="KW-0393">Immunoglobulin domain</keyword>
<keyword evidence="7" id="KW-0325">Glycoprotein</keyword>
<dbReference type="GO" id="GO:0007156">
    <property type="term" value="P:homophilic cell adhesion via plasma membrane adhesion molecules"/>
    <property type="evidence" value="ECO:0007669"/>
    <property type="project" value="TreeGrafter"/>
</dbReference>
<dbReference type="PANTHER" id="PTHR10075">
    <property type="entry name" value="BASIGIN RELATED"/>
    <property type="match status" value="1"/>
</dbReference>
<dbReference type="InterPro" id="IPR036179">
    <property type="entry name" value="Ig-like_dom_sf"/>
</dbReference>
<evidence type="ECO:0000313" key="13">
    <source>
        <dbReference type="WBParaSite" id="GPUH_0002164201-mRNA-1"/>
    </source>
</evidence>
<evidence type="ECO:0000256" key="8">
    <source>
        <dbReference type="ARBA" id="ARBA00023319"/>
    </source>
</evidence>
<evidence type="ECO:0000256" key="2">
    <source>
        <dbReference type="ARBA" id="ARBA00022559"/>
    </source>
</evidence>
<feature type="domain" description="Ig-like" evidence="10">
    <location>
        <begin position="121"/>
        <end position="208"/>
    </location>
</feature>
<evidence type="ECO:0000256" key="6">
    <source>
        <dbReference type="ARBA" id="ARBA00023157"/>
    </source>
</evidence>
<dbReference type="InterPro" id="IPR003599">
    <property type="entry name" value="Ig_sub"/>
</dbReference>
<dbReference type="GO" id="GO:0005886">
    <property type="term" value="C:plasma membrane"/>
    <property type="evidence" value="ECO:0007669"/>
    <property type="project" value="TreeGrafter"/>
</dbReference>
<protein>
    <submittedName>
        <fullName evidence="13">Ig-like domain-containing protein</fullName>
    </submittedName>
</protein>
<evidence type="ECO:0000256" key="9">
    <source>
        <dbReference type="SAM" id="SignalP"/>
    </source>
</evidence>
<dbReference type="GO" id="GO:0098632">
    <property type="term" value="F:cell-cell adhesion mediator activity"/>
    <property type="evidence" value="ECO:0007669"/>
    <property type="project" value="TreeGrafter"/>
</dbReference>
<evidence type="ECO:0000256" key="5">
    <source>
        <dbReference type="ARBA" id="ARBA00022737"/>
    </source>
</evidence>
<accession>A0A183EKX4</accession>
<dbReference type="FunFam" id="2.60.40.10:FF:000299">
    <property type="entry name" value="protogenin isoform X2"/>
    <property type="match status" value="1"/>
</dbReference>
<keyword evidence="2" id="KW-0575">Peroxidase</keyword>
<dbReference type="GO" id="GO:0030424">
    <property type="term" value="C:axon"/>
    <property type="evidence" value="ECO:0007669"/>
    <property type="project" value="TreeGrafter"/>
</dbReference>
<dbReference type="Proteomes" id="UP000271098">
    <property type="component" value="Unassembled WGS sequence"/>
</dbReference>
<dbReference type="SMART" id="SM00408">
    <property type="entry name" value="IGc2"/>
    <property type="match status" value="2"/>
</dbReference>
<organism evidence="13">
    <name type="scientific">Gongylonema pulchrum</name>
    <dbReference type="NCBI Taxonomy" id="637853"/>
    <lineage>
        <taxon>Eukaryota</taxon>
        <taxon>Metazoa</taxon>
        <taxon>Ecdysozoa</taxon>
        <taxon>Nematoda</taxon>
        <taxon>Chromadorea</taxon>
        <taxon>Rhabditida</taxon>
        <taxon>Spirurina</taxon>
        <taxon>Spiruromorpha</taxon>
        <taxon>Spiruroidea</taxon>
        <taxon>Gongylonematidae</taxon>
        <taxon>Gongylonema</taxon>
    </lineage>
</organism>
<proteinExistence type="inferred from homology"/>
<dbReference type="GO" id="GO:0004601">
    <property type="term" value="F:peroxidase activity"/>
    <property type="evidence" value="ECO:0007669"/>
    <property type="project" value="UniProtKB-KW"/>
</dbReference>
<reference evidence="13" key="1">
    <citation type="submission" date="2016-06" db="UniProtKB">
        <authorList>
            <consortium name="WormBaseParasite"/>
        </authorList>
    </citation>
    <scope>IDENTIFICATION</scope>
</reference>
<evidence type="ECO:0000256" key="3">
    <source>
        <dbReference type="ARBA" id="ARBA00022614"/>
    </source>
</evidence>
<feature type="chain" id="PRO_5043139197" evidence="9">
    <location>
        <begin position="16"/>
        <end position="248"/>
    </location>
</feature>
<gene>
    <name evidence="11" type="ORF">GPUH_LOCUS21615</name>
</gene>
<evidence type="ECO:0000259" key="10">
    <source>
        <dbReference type="PROSITE" id="PS50835"/>
    </source>
</evidence>
<keyword evidence="4 9" id="KW-0732">Signal</keyword>
<feature type="signal peptide" evidence="9">
    <location>
        <begin position="1"/>
        <end position="15"/>
    </location>
</feature>
<name>A0A183EKX4_9BILA</name>
<keyword evidence="3" id="KW-0433">Leucine-rich repeat</keyword>
<evidence type="ECO:0000256" key="1">
    <source>
        <dbReference type="ARBA" id="ARBA00009588"/>
    </source>
</evidence>
<dbReference type="InterPro" id="IPR007110">
    <property type="entry name" value="Ig-like_dom"/>
</dbReference>
<dbReference type="Gene3D" id="2.60.40.10">
    <property type="entry name" value="Immunoglobulins"/>
    <property type="match status" value="2"/>
</dbReference>
<comment type="similarity">
    <text evidence="1">Belongs to the immunoglobulin superfamily. DCC family.</text>
</comment>
<dbReference type="PROSITE" id="PS50835">
    <property type="entry name" value="IG_LIKE"/>
    <property type="match status" value="2"/>
</dbReference>
<dbReference type="InterPro" id="IPR013098">
    <property type="entry name" value="Ig_I-set"/>
</dbReference>
<reference evidence="11 12" key="2">
    <citation type="submission" date="2018-11" db="EMBL/GenBank/DDBJ databases">
        <authorList>
            <consortium name="Pathogen Informatics"/>
        </authorList>
    </citation>
    <scope>NUCLEOTIDE SEQUENCE [LARGE SCALE GENOMIC DNA]</scope>
</reference>
<dbReference type="PANTHER" id="PTHR10075:SF14">
    <property type="entry name" value="CELL ADHESION MOLECULE DSCAM2-RELATED"/>
    <property type="match status" value="1"/>
</dbReference>
<keyword evidence="6" id="KW-1015">Disulfide bond</keyword>
<keyword evidence="12" id="KW-1185">Reference proteome</keyword>
<dbReference type="SMART" id="SM00409">
    <property type="entry name" value="IG"/>
    <property type="match status" value="2"/>
</dbReference>
<evidence type="ECO:0000313" key="12">
    <source>
        <dbReference type="Proteomes" id="UP000271098"/>
    </source>
</evidence>
<dbReference type="InterPro" id="IPR003598">
    <property type="entry name" value="Ig_sub2"/>
</dbReference>
<evidence type="ECO:0000256" key="4">
    <source>
        <dbReference type="ARBA" id="ARBA00022729"/>
    </source>
</evidence>
<dbReference type="AlphaFoldDB" id="A0A183EKX4"/>
<dbReference type="GO" id="GO:0007411">
    <property type="term" value="P:axon guidance"/>
    <property type="evidence" value="ECO:0007669"/>
    <property type="project" value="TreeGrafter"/>
</dbReference>
<dbReference type="WBParaSite" id="GPUH_0002164201-mRNA-1">
    <property type="protein sequence ID" value="GPUH_0002164201-mRNA-1"/>
    <property type="gene ID" value="GPUH_0002164201"/>
</dbReference>
<dbReference type="GO" id="GO:0070593">
    <property type="term" value="P:dendrite self-avoidance"/>
    <property type="evidence" value="ECO:0007669"/>
    <property type="project" value="TreeGrafter"/>
</dbReference>
<dbReference type="GO" id="GO:0031012">
    <property type="term" value="C:extracellular matrix"/>
    <property type="evidence" value="ECO:0007669"/>
    <property type="project" value="UniProtKB-ARBA"/>
</dbReference>
<sequence>MILILIAAVLDVAAPESYYYGQRLERVPYFLATPSNASYREGSAVRLTCEATAKPRPVMAWYFNGEQITSNRKYSLNLDHSVLNIYPFQKSDVGKYICTATNRNGRVQHSFELQILNNSAPLIVDSPESKVVNPGEPVVLFCRASGQPPPTIKWYFDGVEVARNDPHIELTRRDTELTIIHATREDEGVYQCMARNSLGAATAEATVKVYVPNQQALDESLTSELLSDIVKQARQNVDRLVLPSELQN</sequence>
<dbReference type="EMBL" id="UYRT01093041">
    <property type="protein sequence ID" value="VDN38608.1"/>
    <property type="molecule type" value="Genomic_DNA"/>
</dbReference>
<evidence type="ECO:0000256" key="7">
    <source>
        <dbReference type="ARBA" id="ARBA00023180"/>
    </source>
</evidence>
<keyword evidence="5" id="KW-0677">Repeat</keyword>
<dbReference type="Pfam" id="PF07679">
    <property type="entry name" value="I-set"/>
    <property type="match status" value="2"/>
</dbReference>
<dbReference type="OrthoDB" id="823504at2759"/>
<feature type="domain" description="Ig-like" evidence="10">
    <location>
        <begin position="28"/>
        <end position="114"/>
    </location>
</feature>
<dbReference type="SUPFAM" id="SSF48726">
    <property type="entry name" value="Immunoglobulin"/>
    <property type="match status" value="2"/>
</dbReference>
<dbReference type="FunFam" id="2.60.40.10:FF:001895">
    <property type="entry name" value="PeroXidasiN (Drosophila peroxidase) homolog"/>
    <property type="match status" value="1"/>
</dbReference>
<evidence type="ECO:0000313" key="11">
    <source>
        <dbReference type="EMBL" id="VDN38608.1"/>
    </source>
</evidence>
<keyword evidence="2" id="KW-0560">Oxidoreductase</keyword>
<dbReference type="InterPro" id="IPR013783">
    <property type="entry name" value="Ig-like_fold"/>
</dbReference>